<proteinExistence type="predicted"/>
<dbReference type="Proteomes" id="UP000887116">
    <property type="component" value="Unassembled WGS sequence"/>
</dbReference>
<protein>
    <submittedName>
        <fullName evidence="1">Uncharacterized protein</fullName>
    </submittedName>
</protein>
<evidence type="ECO:0000313" key="1">
    <source>
        <dbReference type="EMBL" id="GFR32715.1"/>
    </source>
</evidence>
<gene>
    <name evidence="1" type="ORF">TNCT_285961</name>
</gene>
<name>A0A8X6JET5_TRICU</name>
<keyword evidence="2" id="KW-1185">Reference proteome</keyword>
<comment type="caution">
    <text evidence="1">The sequence shown here is derived from an EMBL/GenBank/DDBJ whole genome shotgun (WGS) entry which is preliminary data.</text>
</comment>
<dbReference type="EMBL" id="BMAO01029575">
    <property type="protein sequence ID" value="GFR32715.1"/>
    <property type="molecule type" value="Genomic_DNA"/>
</dbReference>
<evidence type="ECO:0000313" key="2">
    <source>
        <dbReference type="Proteomes" id="UP000887116"/>
    </source>
</evidence>
<reference evidence="1" key="1">
    <citation type="submission" date="2020-07" db="EMBL/GenBank/DDBJ databases">
        <title>Multicomponent nature underlies the extraordinary mechanical properties of spider dragline silk.</title>
        <authorList>
            <person name="Kono N."/>
            <person name="Nakamura H."/>
            <person name="Mori M."/>
            <person name="Yoshida Y."/>
            <person name="Ohtoshi R."/>
            <person name="Malay A.D."/>
            <person name="Moran D.A.P."/>
            <person name="Tomita M."/>
            <person name="Numata K."/>
            <person name="Arakawa K."/>
        </authorList>
    </citation>
    <scope>NUCLEOTIDE SEQUENCE</scope>
</reference>
<organism evidence="1 2">
    <name type="scientific">Trichonephila clavata</name>
    <name type="common">Joro spider</name>
    <name type="synonym">Nephila clavata</name>
    <dbReference type="NCBI Taxonomy" id="2740835"/>
    <lineage>
        <taxon>Eukaryota</taxon>
        <taxon>Metazoa</taxon>
        <taxon>Ecdysozoa</taxon>
        <taxon>Arthropoda</taxon>
        <taxon>Chelicerata</taxon>
        <taxon>Arachnida</taxon>
        <taxon>Araneae</taxon>
        <taxon>Araneomorphae</taxon>
        <taxon>Entelegynae</taxon>
        <taxon>Araneoidea</taxon>
        <taxon>Nephilidae</taxon>
        <taxon>Trichonephila</taxon>
    </lineage>
</organism>
<dbReference type="AlphaFoldDB" id="A0A8X6JET5"/>
<accession>A0A8X6JET5</accession>
<sequence length="79" mass="9119">MVKLIRLPYGLSLLSELLLDSGRRLKTQRGFVQGVLELKEQLDIDFVPEPLMSSLHPNVFESTLILPWWFPKKSKIAQI</sequence>